<dbReference type="EMBL" id="JAMZDE010000003">
    <property type="protein sequence ID" value="MCP1338563.1"/>
    <property type="molecule type" value="Genomic_DNA"/>
</dbReference>
<dbReference type="AlphaFoldDB" id="A0A9X2JR86"/>
<name>A0A9X2JR86_9GAMM</name>
<evidence type="ECO:0000313" key="1">
    <source>
        <dbReference type="EMBL" id="MCP1338563.1"/>
    </source>
</evidence>
<sequence>MYQELRKHAGWYDEDLKFYHFRNKDKVEVDILNVSLHAGGLRSRLTLMNYFALKPMNRYTSKPVNGKTLKPIKHKALNSKFNTAFEPY</sequence>
<gene>
    <name evidence="1" type="ORF">NJR55_03065</name>
</gene>
<organism evidence="1 2">
    <name type="scientific">Idiomarina rhizosphaerae</name>
    <dbReference type="NCBI Taxonomy" id="2961572"/>
    <lineage>
        <taxon>Bacteria</taxon>
        <taxon>Pseudomonadati</taxon>
        <taxon>Pseudomonadota</taxon>
        <taxon>Gammaproteobacteria</taxon>
        <taxon>Alteromonadales</taxon>
        <taxon>Idiomarinaceae</taxon>
        <taxon>Idiomarina</taxon>
    </lineage>
</organism>
<evidence type="ECO:0000313" key="2">
    <source>
        <dbReference type="Proteomes" id="UP001139474"/>
    </source>
</evidence>
<reference evidence="1" key="1">
    <citation type="submission" date="2022-06" db="EMBL/GenBank/DDBJ databases">
        <title>Idiomarina rhizosphaerae M1R2S28.</title>
        <authorList>
            <person name="Sun J.-Q."/>
            <person name="Li L.-F."/>
        </authorList>
    </citation>
    <scope>NUCLEOTIDE SEQUENCE</scope>
    <source>
        <strain evidence="1">M1R2S28</strain>
    </source>
</reference>
<protein>
    <submittedName>
        <fullName evidence="1">DUF4143 domain-containing protein</fullName>
    </submittedName>
</protein>
<keyword evidence="2" id="KW-1185">Reference proteome</keyword>
<dbReference type="Proteomes" id="UP001139474">
    <property type="component" value="Unassembled WGS sequence"/>
</dbReference>
<proteinExistence type="predicted"/>
<comment type="caution">
    <text evidence="1">The sequence shown here is derived from an EMBL/GenBank/DDBJ whole genome shotgun (WGS) entry which is preliminary data.</text>
</comment>
<accession>A0A9X2JR86</accession>